<dbReference type="Pfam" id="PF04397">
    <property type="entry name" value="LytTR"/>
    <property type="match status" value="1"/>
</dbReference>
<dbReference type="SUPFAM" id="SSF52172">
    <property type="entry name" value="CheY-like"/>
    <property type="match status" value="1"/>
</dbReference>
<dbReference type="InterPro" id="IPR046947">
    <property type="entry name" value="LytR-like"/>
</dbReference>
<organism evidence="4 5">
    <name type="scientific">Ancylomarina salipaludis</name>
    <dbReference type="NCBI Taxonomy" id="2501299"/>
    <lineage>
        <taxon>Bacteria</taxon>
        <taxon>Pseudomonadati</taxon>
        <taxon>Bacteroidota</taxon>
        <taxon>Bacteroidia</taxon>
        <taxon>Marinilabiliales</taxon>
        <taxon>Marinifilaceae</taxon>
        <taxon>Ancylomarina</taxon>
    </lineage>
</organism>
<dbReference type="SMART" id="SM00850">
    <property type="entry name" value="LytTR"/>
    <property type="match status" value="1"/>
</dbReference>
<dbReference type="Gene3D" id="2.40.50.1020">
    <property type="entry name" value="LytTr DNA-binding domain"/>
    <property type="match status" value="1"/>
</dbReference>
<dbReference type="PROSITE" id="PS50110">
    <property type="entry name" value="RESPONSE_REGULATORY"/>
    <property type="match status" value="1"/>
</dbReference>
<gene>
    <name evidence="4" type="ORF">EO244_07425</name>
</gene>
<dbReference type="PROSITE" id="PS50930">
    <property type="entry name" value="HTH_LYTTR"/>
    <property type="match status" value="1"/>
</dbReference>
<dbReference type="Proteomes" id="UP000289703">
    <property type="component" value="Unassembled WGS sequence"/>
</dbReference>
<dbReference type="Pfam" id="PF00072">
    <property type="entry name" value="Response_reg"/>
    <property type="match status" value="1"/>
</dbReference>
<dbReference type="OrthoDB" id="1490554at2"/>
<evidence type="ECO:0000259" key="2">
    <source>
        <dbReference type="PROSITE" id="PS50110"/>
    </source>
</evidence>
<dbReference type="GO" id="GO:0003677">
    <property type="term" value="F:DNA binding"/>
    <property type="evidence" value="ECO:0007669"/>
    <property type="project" value="InterPro"/>
</dbReference>
<dbReference type="SMART" id="SM00448">
    <property type="entry name" value="REC"/>
    <property type="match status" value="1"/>
</dbReference>
<dbReference type="PANTHER" id="PTHR37299">
    <property type="entry name" value="TRANSCRIPTIONAL REGULATOR-RELATED"/>
    <property type="match status" value="1"/>
</dbReference>
<keyword evidence="5" id="KW-1185">Reference proteome</keyword>
<comment type="caution">
    <text evidence="4">The sequence shown here is derived from an EMBL/GenBank/DDBJ whole genome shotgun (WGS) entry which is preliminary data.</text>
</comment>
<evidence type="ECO:0000313" key="4">
    <source>
        <dbReference type="EMBL" id="RXQ95684.1"/>
    </source>
</evidence>
<name>A0A4Q1JMA1_9BACT</name>
<sequence length="237" mass="27448">MIGMQKIRCLLLDDEPIAIRIIERHLTSFPDMEIVGRFQSASPAMSFLREHQVDLIFSDIEMPQINGLQFLKSLKTPPALIFTTAYRNYAVEAFDLDVVDYLVKPISLERMARAINRYYDRQKPTGEQIPGLPLKEEVLNLKVDKKIVRLDLTKLDFFQSFGDYVICRYEGKKLVSRETLSHIIELLPSDRFIRIHRQFIVPLAKIESISGNTVYLNGKDLPVGRSYRNSLKEKMNL</sequence>
<dbReference type="PANTHER" id="PTHR37299:SF1">
    <property type="entry name" value="STAGE 0 SPORULATION PROTEIN A HOMOLOG"/>
    <property type="match status" value="1"/>
</dbReference>
<feature type="domain" description="HTH LytTR-type" evidence="3">
    <location>
        <begin position="139"/>
        <end position="237"/>
    </location>
</feature>
<evidence type="ECO:0000256" key="1">
    <source>
        <dbReference type="PROSITE-ProRule" id="PRU00169"/>
    </source>
</evidence>
<proteinExistence type="predicted"/>
<reference evidence="4 5" key="1">
    <citation type="submission" date="2019-01" db="EMBL/GenBank/DDBJ databases">
        <title>Ancylomarina salipaludis sp. nov., isolated from a salt marsh.</title>
        <authorList>
            <person name="Yoon J.-H."/>
        </authorList>
    </citation>
    <scope>NUCLEOTIDE SEQUENCE [LARGE SCALE GENOMIC DNA]</scope>
    <source>
        <strain evidence="4 5">SHSM-M15</strain>
    </source>
</reference>
<dbReference type="InterPro" id="IPR001789">
    <property type="entry name" value="Sig_transdc_resp-reg_receiver"/>
</dbReference>
<accession>A0A4Q1JMA1</accession>
<dbReference type="InterPro" id="IPR007492">
    <property type="entry name" value="LytTR_DNA-bd_dom"/>
</dbReference>
<dbReference type="EMBL" id="SAXA01000005">
    <property type="protein sequence ID" value="RXQ95684.1"/>
    <property type="molecule type" value="Genomic_DNA"/>
</dbReference>
<feature type="domain" description="Response regulatory" evidence="2">
    <location>
        <begin position="8"/>
        <end position="119"/>
    </location>
</feature>
<dbReference type="InterPro" id="IPR011006">
    <property type="entry name" value="CheY-like_superfamily"/>
</dbReference>
<dbReference type="GO" id="GO:0000156">
    <property type="term" value="F:phosphorelay response regulator activity"/>
    <property type="evidence" value="ECO:0007669"/>
    <property type="project" value="InterPro"/>
</dbReference>
<keyword evidence="1" id="KW-0597">Phosphoprotein</keyword>
<dbReference type="AlphaFoldDB" id="A0A4Q1JMA1"/>
<dbReference type="Gene3D" id="3.40.50.2300">
    <property type="match status" value="1"/>
</dbReference>
<feature type="modified residue" description="4-aspartylphosphate" evidence="1">
    <location>
        <position position="59"/>
    </location>
</feature>
<evidence type="ECO:0000259" key="3">
    <source>
        <dbReference type="PROSITE" id="PS50930"/>
    </source>
</evidence>
<protein>
    <submittedName>
        <fullName evidence="4">Response regulator transcription factor</fullName>
    </submittedName>
</protein>
<evidence type="ECO:0000313" key="5">
    <source>
        <dbReference type="Proteomes" id="UP000289703"/>
    </source>
</evidence>